<feature type="transmembrane region" description="Helical" evidence="1">
    <location>
        <begin position="38"/>
        <end position="55"/>
    </location>
</feature>
<feature type="transmembrane region" description="Helical" evidence="1">
    <location>
        <begin position="81"/>
        <end position="104"/>
    </location>
</feature>
<keyword evidence="3" id="KW-1185">Reference proteome</keyword>
<protein>
    <submittedName>
        <fullName evidence="2">Uncharacterized protein</fullName>
    </submittedName>
</protein>
<evidence type="ECO:0000313" key="2">
    <source>
        <dbReference type="EMBL" id="MFC6753004.1"/>
    </source>
</evidence>
<dbReference type="AlphaFoldDB" id="A0ABD5S914"/>
<dbReference type="RefSeq" id="WP_379780224.1">
    <property type="nucleotide sequence ID" value="NZ_JBHSWW010000056.1"/>
</dbReference>
<keyword evidence="1" id="KW-1133">Transmembrane helix</keyword>
<proteinExistence type="predicted"/>
<evidence type="ECO:0000313" key="3">
    <source>
        <dbReference type="Proteomes" id="UP001596442"/>
    </source>
</evidence>
<keyword evidence="1" id="KW-0472">Membrane</keyword>
<evidence type="ECO:0000256" key="1">
    <source>
        <dbReference type="SAM" id="Phobius"/>
    </source>
</evidence>
<comment type="caution">
    <text evidence="2">The sequence shown here is derived from an EMBL/GenBank/DDBJ whole genome shotgun (WGS) entry which is preliminary data.</text>
</comment>
<accession>A0ABD5S914</accession>
<gene>
    <name evidence="2" type="ORF">ACFQEU_05920</name>
</gene>
<sequence length="120" mass="13601">MRRSRRTLLRRAVRHPDVVAASLRYHVRRLVTRPIRTAIWLAFVYVVVITLFVVGNDVEAAMLAVDSGLSTAIALSLLPPWYVLLLVGVVVLVSVPITSVTMGLRRDLRSSRSRRRRLDE</sequence>
<dbReference type="Proteomes" id="UP001596442">
    <property type="component" value="Unassembled WGS sequence"/>
</dbReference>
<reference evidence="2 3" key="1">
    <citation type="journal article" date="2019" name="Int. J. Syst. Evol. Microbiol.">
        <title>The Global Catalogue of Microorganisms (GCM) 10K type strain sequencing project: providing services to taxonomists for standard genome sequencing and annotation.</title>
        <authorList>
            <consortium name="The Broad Institute Genomics Platform"/>
            <consortium name="The Broad Institute Genome Sequencing Center for Infectious Disease"/>
            <person name="Wu L."/>
            <person name="Ma J."/>
        </authorList>
    </citation>
    <scope>NUCLEOTIDE SEQUENCE [LARGE SCALE GENOMIC DNA]</scope>
    <source>
        <strain evidence="2 3">CGMCC 1.3239</strain>
    </source>
</reference>
<name>A0ABD5S914_9EURY</name>
<keyword evidence="1" id="KW-0812">Transmembrane</keyword>
<organism evidence="2 3">
    <name type="scientific">Halorubrum tibetense</name>
    <dbReference type="NCBI Taxonomy" id="175631"/>
    <lineage>
        <taxon>Archaea</taxon>
        <taxon>Methanobacteriati</taxon>
        <taxon>Methanobacteriota</taxon>
        <taxon>Stenosarchaea group</taxon>
        <taxon>Halobacteria</taxon>
        <taxon>Halobacteriales</taxon>
        <taxon>Haloferacaceae</taxon>
        <taxon>Halorubrum</taxon>
    </lineage>
</organism>
<dbReference type="EMBL" id="JBHSWW010000056">
    <property type="protein sequence ID" value="MFC6753004.1"/>
    <property type="molecule type" value="Genomic_DNA"/>
</dbReference>